<accession>A0A9X3EZQ5</accession>
<organism evidence="2 3">
    <name type="scientific">Nannocystis pusilla</name>
    <dbReference type="NCBI Taxonomy" id="889268"/>
    <lineage>
        <taxon>Bacteria</taxon>
        <taxon>Pseudomonadati</taxon>
        <taxon>Myxococcota</taxon>
        <taxon>Polyangia</taxon>
        <taxon>Nannocystales</taxon>
        <taxon>Nannocystaceae</taxon>
        <taxon>Nannocystis</taxon>
    </lineage>
</organism>
<feature type="region of interest" description="Disordered" evidence="1">
    <location>
        <begin position="70"/>
        <end position="138"/>
    </location>
</feature>
<protein>
    <submittedName>
        <fullName evidence="2">Uncharacterized protein</fullName>
    </submittedName>
</protein>
<name>A0A9X3EZQ5_9BACT</name>
<gene>
    <name evidence="2" type="ORF">OV079_49235</name>
</gene>
<sequence>MREVVDEPFLVHETRGEVEVTLAVLDAILAGSEIGRIEPHFKSAPELAEGHQQNLAEDLRGRLVLPKPSIGLLGQERERRPDLDPDAKMAGGDAEHPHARDESVNDAAIGTAVDLEGAASAEELTGVGADDRGEELER</sequence>
<feature type="compositionally biased region" description="Basic and acidic residues" evidence="1">
    <location>
        <begin position="75"/>
        <end position="103"/>
    </location>
</feature>
<comment type="caution">
    <text evidence="2">The sequence shown here is derived from an EMBL/GenBank/DDBJ whole genome shotgun (WGS) entry which is preliminary data.</text>
</comment>
<evidence type="ECO:0000256" key="1">
    <source>
        <dbReference type="SAM" id="MobiDB-lite"/>
    </source>
</evidence>
<dbReference type="EMBL" id="JAPNKE010000002">
    <property type="protein sequence ID" value="MCY1013384.1"/>
    <property type="molecule type" value="Genomic_DNA"/>
</dbReference>
<keyword evidence="3" id="KW-1185">Reference proteome</keyword>
<evidence type="ECO:0000313" key="2">
    <source>
        <dbReference type="EMBL" id="MCY1013384.1"/>
    </source>
</evidence>
<dbReference type="Proteomes" id="UP001150924">
    <property type="component" value="Unassembled WGS sequence"/>
</dbReference>
<evidence type="ECO:0000313" key="3">
    <source>
        <dbReference type="Proteomes" id="UP001150924"/>
    </source>
</evidence>
<dbReference type="AlphaFoldDB" id="A0A9X3EZQ5"/>
<proteinExistence type="predicted"/>
<reference evidence="2" key="1">
    <citation type="submission" date="2022-11" db="EMBL/GenBank/DDBJ databases">
        <title>Minimal conservation of predation-associated metabolite biosynthetic gene clusters underscores biosynthetic potential of Myxococcota including descriptions for ten novel species: Archangium lansinium sp. nov., Myxococcus landrumus sp. nov., Nannocystis bai.</title>
        <authorList>
            <person name="Ahearne A."/>
            <person name="Stevens C."/>
            <person name="Phillips K."/>
        </authorList>
    </citation>
    <scope>NUCLEOTIDE SEQUENCE</scope>
    <source>
        <strain evidence="2">Na p29</strain>
    </source>
</reference>